<feature type="coiled-coil region" evidence="1">
    <location>
        <begin position="28"/>
        <end position="55"/>
    </location>
</feature>
<dbReference type="Pfam" id="PF05186">
    <property type="entry name" value="Dpy-30"/>
    <property type="match status" value="1"/>
</dbReference>
<dbReference type="CDD" id="cd22966">
    <property type="entry name" value="DD_DYDC-like"/>
    <property type="match status" value="1"/>
</dbReference>
<dbReference type="STRING" id="224129.A0A1W4XC07"/>
<proteinExistence type="predicted"/>
<keyword evidence="1" id="KW-0175">Coiled coil</keyword>
<evidence type="ECO:0000313" key="2">
    <source>
        <dbReference type="Proteomes" id="UP000192223"/>
    </source>
</evidence>
<accession>A0A1W4XC07</accession>
<feature type="coiled-coil region" evidence="1">
    <location>
        <begin position="154"/>
        <end position="188"/>
    </location>
</feature>
<evidence type="ECO:0000313" key="3">
    <source>
        <dbReference type="RefSeq" id="XP_018333559.1"/>
    </source>
</evidence>
<dbReference type="Gene3D" id="1.20.890.10">
    <property type="entry name" value="cAMP-dependent protein kinase regulatory subunit, dimerization-anchoring domain"/>
    <property type="match status" value="1"/>
</dbReference>
<dbReference type="RefSeq" id="XP_018333559.1">
    <property type="nucleotide sequence ID" value="XM_018478057.1"/>
</dbReference>
<reference evidence="3" key="1">
    <citation type="submission" date="2025-08" db="UniProtKB">
        <authorList>
            <consortium name="RefSeq"/>
        </authorList>
    </citation>
    <scope>IDENTIFICATION</scope>
    <source>
        <tissue evidence="3">Entire body</tissue>
    </source>
</reference>
<name>A0A1W4XC07_AGRPL</name>
<protein>
    <submittedName>
        <fullName evidence="3">GRIP and coiled-coil domain-containing protein 2-like isoform X1</fullName>
    </submittedName>
</protein>
<dbReference type="KEGG" id="apln:108742748"/>
<dbReference type="AlphaFoldDB" id="A0A1W4XC07"/>
<dbReference type="InterPro" id="IPR007858">
    <property type="entry name" value="Dpy-30_motif"/>
</dbReference>
<sequence length="474" mass="54709">MFGGASLEKQYSVISALSLKVQEVDLIVKDLQKIKEKALSELENKKAELGADEVEDLIQRQNDIESQYTKVVQAIDKEQKAIKSHKVDYDKEIKSIQQIEREIEKLRKSLKELIITMSEKKKSIRESLKIIENLDKRLRDIAKRILEEKGIILAELSEDQRKEREAVLRQLEEERKELLRQRDDYMEGVTLDLDQIQMDRRDLLRELTAEIEYETLSIDMMLQAELLMGKKWDEMTLEEKIRALLQLRGLRLTPSGRIQTLSGRFLTLAEVAAMFEGIDLEAMLKELLAEEEKEQKSEDICPIESSIKTESTTSLKASSESSHSSRESVLAGLTSEDVHYLKQTVGRPLIMAIAEITAKQPSDPIHYLGNWLFKYRLNEENDVIQRKELEELIMERERLMKEKLTKMFEEEARACILDAIVRAEERAIQNQIEAELRRIAMETAMLEEEGEGLYDEARDVLGVYNGPPAGQSLL</sequence>
<dbReference type="GeneID" id="108742748"/>
<evidence type="ECO:0000256" key="1">
    <source>
        <dbReference type="SAM" id="Coils"/>
    </source>
</evidence>
<feature type="coiled-coil region" evidence="1">
    <location>
        <begin position="386"/>
        <end position="449"/>
    </location>
</feature>
<feature type="coiled-coil region" evidence="1">
    <location>
        <begin position="89"/>
        <end position="123"/>
    </location>
</feature>
<gene>
    <name evidence="3" type="primary">LOC108742748</name>
</gene>
<dbReference type="OrthoDB" id="432281at2759"/>
<keyword evidence="2" id="KW-1185">Reference proteome</keyword>
<dbReference type="Proteomes" id="UP000192223">
    <property type="component" value="Unplaced"/>
</dbReference>
<dbReference type="InParanoid" id="A0A1W4XC07"/>
<dbReference type="InterPro" id="IPR049630">
    <property type="entry name" value="DYDC-like_DD"/>
</dbReference>
<organism evidence="2 3">
    <name type="scientific">Agrilus planipennis</name>
    <name type="common">Emerald ash borer</name>
    <name type="synonym">Agrilus marcopoli</name>
    <dbReference type="NCBI Taxonomy" id="224129"/>
    <lineage>
        <taxon>Eukaryota</taxon>
        <taxon>Metazoa</taxon>
        <taxon>Ecdysozoa</taxon>
        <taxon>Arthropoda</taxon>
        <taxon>Hexapoda</taxon>
        <taxon>Insecta</taxon>
        <taxon>Pterygota</taxon>
        <taxon>Neoptera</taxon>
        <taxon>Endopterygota</taxon>
        <taxon>Coleoptera</taxon>
        <taxon>Polyphaga</taxon>
        <taxon>Elateriformia</taxon>
        <taxon>Buprestoidea</taxon>
        <taxon>Buprestidae</taxon>
        <taxon>Agrilinae</taxon>
        <taxon>Agrilus</taxon>
    </lineage>
</organism>